<dbReference type="AlphaFoldDB" id="A0A164Z5P4"/>
<dbReference type="EMBL" id="FITM01000126">
    <property type="protein sequence ID" value="SAY39112.1"/>
    <property type="molecule type" value="Genomic_DNA"/>
</dbReference>
<keyword evidence="2" id="KW-1185">Reference proteome</keyword>
<protein>
    <submittedName>
        <fullName evidence="1">Uncharacterized protein</fullName>
    </submittedName>
</protein>
<proteinExistence type="predicted"/>
<reference evidence="2" key="1">
    <citation type="submission" date="2016-02" db="EMBL/GenBank/DDBJ databases">
        <authorList>
            <person name="liu f."/>
        </authorList>
    </citation>
    <scope>NUCLEOTIDE SEQUENCE [LARGE SCALE GENOMIC DNA]</scope>
</reference>
<gene>
    <name evidence="1" type="ORF">FLM9_1157</name>
</gene>
<dbReference type="Proteomes" id="UP000182631">
    <property type="component" value="Unassembled WGS sequence"/>
</dbReference>
<organism evidence="1 2">
    <name type="scientific">Candidatus Synechococcus spongiarum</name>
    <dbReference type="NCBI Taxonomy" id="431041"/>
    <lineage>
        <taxon>Bacteria</taxon>
        <taxon>Bacillati</taxon>
        <taxon>Cyanobacteriota</taxon>
        <taxon>Cyanophyceae</taxon>
        <taxon>Synechococcales</taxon>
        <taxon>Synechococcaceae</taxon>
        <taxon>Synechococcus</taxon>
    </lineage>
</organism>
<accession>A0A164Z5P4</accession>
<evidence type="ECO:0000313" key="1">
    <source>
        <dbReference type="EMBL" id="SAY39112.1"/>
    </source>
</evidence>
<name>A0A164Z5P4_9SYNE</name>
<evidence type="ECO:0000313" key="2">
    <source>
        <dbReference type="Proteomes" id="UP000182631"/>
    </source>
</evidence>
<sequence length="65" mass="7442">MRDDFGREAKVSSSFLRYEIAFRYAEPSPITGFLGGLLLESESLDHIRKGEAVRHLKFPNRKTNS</sequence>